<dbReference type="SFLD" id="SFLDF00275">
    <property type="entry name" value="adenosine_C2_methyltransferase"/>
    <property type="match status" value="1"/>
</dbReference>
<sequence length="345" mass="39437">MQDNIKAYSHKELRKLMEGLGLGAYRGDQIFKWLWQKGVTDFSSMTDIAKTWREKLSQRFSIEGLSLVKRVVARDKSQKFLFQTADDEYLESVFIPELRRQTVCVSSQIGCPLGCRFCATALIPFRRNLAGYEIAEQIQIIKRYAETKVTNVVYMGMGEPLLNLKGLFESLEIICSSFGLGIGQRHITVSTAGIIDGITALLNSPFKVKLAISLNFVDEDMRAEMMPVTRKNRLKELLKLARRYSYEKHWVTFEYVLIQGINDSLKDARRLLRLIRDIPSKINLIPYNPHPRLQFKPPAQKQITQFYQYLLSSPHTVVLRKSRGKEILAGCGQLALDLTGAKNLL</sequence>
<feature type="domain" description="Radical SAM core" evidence="14">
    <location>
        <begin position="97"/>
        <end position="326"/>
    </location>
</feature>
<feature type="binding site" evidence="13">
    <location>
        <position position="111"/>
    </location>
    <ligand>
        <name>[4Fe-4S] cluster</name>
        <dbReference type="ChEBI" id="CHEBI:49883"/>
        <note>4Fe-4S-S-AdoMet</note>
    </ligand>
</feature>
<protein>
    <recommendedName>
        <fullName evidence="13">Probable dual-specificity RNA methyltransferase RlmN</fullName>
        <ecNumber evidence="13">2.1.1.192</ecNumber>
    </recommendedName>
    <alternativeName>
        <fullName evidence="13">23S rRNA (adenine(2503)-C(2))-methyltransferase</fullName>
    </alternativeName>
    <alternativeName>
        <fullName evidence="13">23S rRNA m2A2503 methyltransferase</fullName>
    </alternativeName>
    <alternativeName>
        <fullName evidence="13">Ribosomal RNA large subunit methyltransferase N</fullName>
    </alternativeName>
    <alternativeName>
        <fullName evidence="13">tRNA (adenine(37)-C(2))-methyltransferase</fullName>
    </alternativeName>
    <alternativeName>
        <fullName evidence="13">tRNA m2A37 methyltransferase</fullName>
    </alternativeName>
</protein>
<dbReference type="PIRSF" id="PIRSF006004">
    <property type="entry name" value="CHP00048"/>
    <property type="match status" value="1"/>
</dbReference>
<comment type="cofactor">
    <cofactor evidence="13">
        <name>[4Fe-4S] cluster</name>
        <dbReference type="ChEBI" id="CHEBI:49883"/>
    </cofactor>
    <text evidence="13">Binds 1 [4Fe-4S] cluster. The cluster is coordinated with 3 cysteines and an exchangeable S-adenosyl-L-methionine.</text>
</comment>
<reference evidence="16" key="1">
    <citation type="submission" date="2017-01" db="EMBL/GenBank/DDBJ databases">
        <title>Novel pathways for hydrocarbon cycling and metabolic interdependencies in hydrothermal sediment communities.</title>
        <authorList>
            <person name="Dombrowski N."/>
            <person name="Seitz K."/>
            <person name="Teske A."/>
            <person name="Baker B."/>
        </authorList>
    </citation>
    <scope>NUCLEOTIDE SEQUENCE [LARGE SCALE GENOMIC DNA]</scope>
</reference>
<keyword evidence="2 13" id="KW-0004">4Fe-4S</keyword>
<dbReference type="HAMAP" id="MF_01849">
    <property type="entry name" value="RNA_methyltr_RlmN"/>
    <property type="match status" value="1"/>
</dbReference>
<keyword evidence="11 13" id="KW-0411">Iron-sulfur</keyword>
<accession>A0A1V4QGQ4</accession>
<proteinExistence type="inferred from homology"/>
<dbReference type="SMART" id="SM00729">
    <property type="entry name" value="Elp3"/>
    <property type="match status" value="1"/>
</dbReference>
<keyword evidence="4 13" id="KW-0698">rRNA processing</keyword>
<dbReference type="PANTHER" id="PTHR30544:SF5">
    <property type="entry name" value="RADICAL SAM CORE DOMAIN-CONTAINING PROTEIN"/>
    <property type="match status" value="1"/>
</dbReference>
<keyword evidence="5 13" id="KW-0489">Methyltransferase</keyword>
<dbReference type="GO" id="GO:0000049">
    <property type="term" value="F:tRNA binding"/>
    <property type="evidence" value="ECO:0007669"/>
    <property type="project" value="UniProtKB-UniRule"/>
</dbReference>
<comment type="subcellular location">
    <subcellularLocation>
        <location evidence="1 13">Cytoplasm</location>
    </subcellularLocation>
</comment>
<keyword evidence="8 13" id="KW-0819">tRNA processing</keyword>
<keyword evidence="6 13" id="KW-0808">Transferase</keyword>
<evidence type="ECO:0000256" key="12">
    <source>
        <dbReference type="ARBA" id="ARBA00023157"/>
    </source>
</evidence>
<feature type="active site" description="Proton acceptor" evidence="13">
    <location>
        <position position="91"/>
    </location>
</feature>
<evidence type="ECO:0000256" key="1">
    <source>
        <dbReference type="ARBA" id="ARBA00004496"/>
    </source>
</evidence>
<evidence type="ECO:0000256" key="11">
    <source>
        <dbReference type="ARBA" id="ARBA00023014"/>
    </source>
</evidence>
<keyword evidence="9 13" id="KW-0479">Metal-binding</keyword>
<dbReference type="AlphaFoldDB" id="A0A1V4QGQ4"/>
<dbReference type="InterPro" id="IPR004383">
    <property type="entry name" value="rRNA_lsu_MTrfase_RlmN/Cfr"/>
</dbReference>
<dbReference type="InterPro" id="IPR027492">
    <property type="entry name" value="RNA_MTrfase_RlmN"/>
</dbReference>
<evidence type="ECO:0000256" key="7">
    <source>
        <dbReference type="ARBA" id="ARBA00022691"/>
    </source>
</evidence>
<evidence type="ECO:0000256" key="8">
    <source>
        <dbReference type="ARBA" id="ARBA00022694"/>
    </source>
</evidence>
<dbReference type="GO" id="GO:0051539">
    <property type="term" value="F:4 iron, 4 sulfur cluster binding"/>
    <property type="evidence" value="ECO:0007669"/>
    <property type="project" value="UniProtKB-UniRule"/>
</dbReference>
<dbReference type="GO" id="GO:0070475">
    <property type="term" value="P:rRNA base methylation"/>
    <property type="evidence" value="ECO:0007669"/>
    <property type="project" value="UniProtKB-UniRule"/>
</dbReference>
<dbReference type="Proteomes" id="UP000191663">
    <property type="component" value="Unassembled WGS sequence"/>
</dbReference>
<evidence type="ECO:0000259" key="14">
    <source>
        <dbReference type="PROSITE" id="PS51918"/>
    </source>
</evidence>
<gene>
    <name evidence="13" type="primary">rlmN</name>
    <name evidence="15" type="ORF">BXT86_03245</name>
</gene>
<dbReference type="GO" id="GO:0070040">
    <property type="term" value="F:rRNA (adenine(2503)-C2-)-methyltransferase activity"/>
    <property type="evidence" value="ECO:0007669"/>
    <property type="project" value="UniProtKB-UniRule"/>
</dbReference>
<dbReference type="GO" id="GO:0005737">
    <property type="term" value="C:cytoplasm"/>
    <property type="evidence" value="ECO:0007669"/>
    <property type="project" value="UniProtKB-SubCell"/>
</dbReference>
<dbReference type="GO" id="GO:0030488">
    <property type="term" value="P:tRNA methylation"/>
    <property type="evidence" value="ECO:0007669"/>
    <property type="project" value="UniProtKB-UniRule"/>
</dbReference>
<dbReference type="PANTHER" id="PTHR30544">
    <property type="entry name" value="23S RRNA METHYLTRANSFERASE"/>
    <property type="match status" value="1"/>
</dbReference>
<dbReference type="SFLD" id="SFLDS00029">
    <property type="entry name" value="Radical_SAM"/>
    <property type="match status" value="1"/>
</dbReference>
<comment type="similarity">
    <text evidence="13">Belongs to the radical SAM superfamily. RlmN family.</text>
</comment>
<dbReference type="SUPFAM" id="SSF102114">
    <property type="entry name" value="Radical SAM enzymes"/>
    <property type="match status" value="1"/>
</dbReference>
<dbReference type="Pfam" id="PF04055">
    <property type="entry name" value="Radical_SAM"/>
    <property type="match status" value="1"/>
</dbReference>
<evidence type="ECO:0000256" key="5">
    <source>
        <dbReference type="ARBA" id="ARBA00022603"/>
    </source>
</evidence>
<dbReference type="InterPro" id="IPR048641">
    <property type="entry name" value="RlmN_N"/>
</dbReference>
<dbReference type="EC" id="2.1.1.192" evidence="13"/>
<dbReference type="CDD" id="cd01335">
    <property type="entry name" value="Radical_SAM"/>
    <property type="match status" value="1"/>
</dbReference>
<feature type="binding site" evidence="13">
    <location>
        <begin position="213"/>
        <end position="215"/>
    </location>
    <ligand>
        <name>S-adenosyl-L-methionine</name>
        <dbReference type="ChEBI" id="CHEBI:59789"/>
    </ligand>
</feature>
<dbReference type="InterPro" id="IPR040072">
    <property type="entry name" value="Methyltransferase_A"/>
</dbReference>
<comment type="caution">
    <text evidence="15">The sequence shown here is derived from an EMBL/GenBank/DDBJ whole genome shotgun (WGS) entry which is preliminary data.</text>
</comment>
<dbReference type="GO" id="GO:0019843">
    <property type="term" value="F:rRNA binding"/>
    <property type="evidence" value="ECO:0007669"/>
    <property type="project" value="UniProtKB-UniRule"/>
</dbReference>
<dbReference type="EMBL" id="MUKB01000047">
    <property type="protein sequence ID" value="OPX18035.1"/>
    <property type="molecule type" value="Genomic_DNA"/>
</dbReference>
<feature type="binding site" evidence="13">
    <location>
        <begin position="158"/>
        <end position="159"/>
    </location>
    <ligand>
        <name>S-adenosyl-L-methionine</name>
        <dbReference type="ChEBI" id="CHEBI:59789"/>
    </ligand>
</feature>
<name>A0A1V4QGQ4_UNCW3</name>
<keyword evidence="3 13" id="KW-0963">Cytoplasm</keyword>
<dbReference type="GO" id="GO:0002935">
    <property type="term" value="F:tRNA (adenine(37)-C2)-methyltransferase activity"/>
    <property type="evidence" value="ECO:0007669"/>
    <property type="project" value="UniProtKB-UniRule"/>
</dbReference>
<evidence type="ECO:0000256" key="3">
    <source>
        <dbReference type="ARBA" id="ARBA00022490"/>
    </source>
</evidence>
<dbReference type="Pfam" id="PF21016">
    <property type="entry name" value="RlmN_N"/>
    <property type="match status" value="1"/>
</dbReference>
<comment type="miscellaneous">
    <text evidence="13">Reaction proceeds by a ping-pong mechanism involving intermediate methylation of a conserved cysteine residue.</text>
</comment>
<evidence type="ECO:0000313" key="16">
    <source>
        <dbReference type="Proteomes" id="UP000191663"/>
    </source>
</evidence>
<dbReference type="GO" id="GO:0046872">
    <property type="term" value="F:metal ion binding"/>
    <property type="evidence" value="ECO:0007669"/>
    <property type="project" value="UniProtKB-KW"/>
</dbReference>
<evidence type="ECO:0000256" key="10">
    <source>
        <dbReference type="ARBA" id="ARBA00023004"/>
    </source>
</evidence>
<dbReference type="SFLD" id="SFLDG01062">
    <property type="entry name" value="methyltransferase_(Class_A)"/>
    <property type="match status" value="1"/>
</dbReference>
<evidence type="ECO:0000256" key="9">
    <source>
        <dbReference type="ARBA" id="ARBA00022723"/>
    </source>
</evidence>
<feature type="binding site" evidence="13">
    <location>
        <position position="288"/>
    </location>
    <ligand>
        <name>S-adenosyl-L-methionine</name>
        <dbReference type="ChEBI" id="CHEBI:59789"/>
    </ligand>
</feature>
<evidence type="ECO:0000256" key="2">
    <source>
        <dbReference type="ARBA" id="ARBA00022485"/>
    </source>
</evidence>
<evidence type="ECO:0000256" key="4">
    <source>
        <dbReference type="ARBA" id="ARBA00022552"/>
    </source>
</evidence>
<keyword evidence="10 13" id="KW-0408">Iron</keyword>
<comment type="caution">
    <text evidence="13">Lacks conserved residue(s) required for the propagation of feature annotation.</text>
</comment>
<comment type="function">
    <text evidence="13">Specifically methylates position 2 of adenine 2503 in 23S rRNA and position 2 of adenine 37 in tRNAs.</text>
</comment>
<comment type="catalytic activity">
    <reaction evidence="13">
        <text>adenosine(2503) in 23S rRNA + 2 reduced [2Fe-2S]-[ferredoxin] + 2 S-adenosyl-L-methionine = 2-methyladenosine(2503) in 23S rRNA + 5'-deoxyadenosine + L-methionine + 2 oxidized [2Fe-2S]-[ferredoxin] + S-adenosyl-L-homocysteine</text>
        <dbReference type="Rhea" id="RHEA:42916"/>
        <dbReference type="Rhea" id="RHEA-COMP:10000"/>
        <dbReference type="Rhea" id="RHEA-COMP:10001"/>
        <dbReference type="Rhea" id="RHEA-COMP:10152"/>
        <dbReference type="Rhea" id="RHEA-COMP:10282"/>
        <dbReference type="ChEBI" id="CHEBI:17319"/>
        <dbReference type="ChEBI" id="CHEBI:33737"/>
        <dbReference type="ChEBI" id="CHEBI:33738"/>
        <dbReference type="ChEBI" id="CHEBI:57844"/>
        <dbReference type="ChEBI" id="CHEBI:57856"/>
        <dbReference type="ChEBI" id="CHEBI:59789"/>
        <dbReference type="ChEBI" id="CHEBI:74411"/>
        <dbReference type="ChEBI" id="CHEBI:74497"/>
        <dbReference type="EC" id="2.1.1.192"/>
    </reaction>
</comment>
<feature type="binding site" evidence="13">
    <location>
        <position position="118"/>
    </location>
    <ligand>
        <name>[4Fe-4S] cluster</name>
        <dbReference type="ChEBI" id="CHEBI:49883"/>
        <note>4Fe-4S-S-AdoMet</note>
    </ligand>
</feature>
<keyword evidence="7 13" id="KW-0949">S-adenosyl-L-methionine</keyword>
<dbReference type="PROSITE" id="PS51918">
    <property type="entry name" value="RADICAL_SAM"/>
    <property type="match status" value="1"/>
</dbReference>
<dbReference type="Gene3D" id="1.10.150.530">
    <property type="match status" value="1"/>
</dbReference>
<dbReference type="InterPro" id="IPR006638">
    <property type="entry name" value="Elp3/MiaA/NifB-like_rSAM"/>
</dbReference>
<dbReference type="InterPro" id="IPR013785">
    <property type="entry name" value="Aldolase_TIM"/>
</dbReference>
<feature type="binding site" evidence="13">
    <location>
        <position position="190"/>
    </location>
    <ligand>
        <name>S-adenosyl-L-methionine</name>
        <dbReference type="ChEBI" id="CHEBI:59789"/>
    </ligand>
</feature>
<evidence type="ECO:0000256" key="13">
    <source>
        <dbReference type="HAMAP-Rule" id="MF_01849"/>
    </source>
</evidence>
<comment type="catalytic activity">
    <reaction evidence="13">
        <text>adenosine(37) in tRNA + 2 reduced [2Fe-2S]-[ferredoxin] + 2 S-adenosyl-L-methionine = 2-methyladenosine(37) in tRNA + 5'-deoxyadenosine + L-methionine + 2 oxidized [2Fe-2S]-[ferredoxin] + S-adenosyl-L-homocysteine</text>
        <dbReference type="Rhea" id="RHEA:43332"/>
        <dbReference type="Rhea" id="RHEA-COMP:10000"/>
        <dbReference type="Rhea" id="RHEA-COMP:10001"/>
        <dbReference type="Rhea" id="RHEA-COMP:10162"/>
        <dbReference type="Rhea" id="RHEA-COMP:10485"/>
        <dbReference type="ChEBI" id="CHEBI:17319"/>
        <dbReference type="ChEBI" id="CHEBI:33737"/>
        <dbReference type="ChEBI" id="CHEBI:33738"/>
        <dbReference type="ChEBI" id="CHEBI:57844"/>
        <dbReference type="ChEBI" id="CHEBI:57856"/>
        <dbReference type="ChEBI" id="CHEBI:59789"/>
        <dbReference type="ChEBI" id="CHEBI:74411"/>
        <dbReference type="ChEBI" id="CHEBI:74497"/>
        <dbReference type="EC" id="2.1.1.192"/>
    </reaction>
</comment>
<evidence type="ECO:0000313" key="15">
    <source>
        <dbReference type="EMBL" id="OPX18035.1"/>
    </source>
</evidence>
<feature type="binding site" evidence="13">
    <location>
        <position position="115"/>
    </location>
    <ligand>
        <name>[4Fe-4S] cluster</name>
        <dbReference type="ChEBI" id="CHEBI:49883"/>
        <note>4Fe-4S-S-AdoMet</note>
    </ligand>
</feature>
<dbReference type="InterPro" id="IPR007197">
    <property type="entry name" value="rSAM"/>
</dbReference>
<dbReference type="NCBIfam" id="TIGR00048">
    <property type="entry name" value="rRNA_mod_RlmN"/>
    <property type="match status" value="1"/>
</dbReference>
<keyword evidence="12 13" id="KW-1015">Disulfide bond</keyword>
<dbReference type="InterPro" id="IPR058240">
    <property type="entry name" value="rSAM_sf"/>
</dbReference>
<dbReference type="Gene3D" id="3.20.20.70">
    <property type="entry name" value="Aldolase class I"/>
    <property type="match status" value="1"/>
</dbReference>
<feature type="active site" description="S-methylcysteine intermediate" evidence="13">
    <location>
        <position position="331"/>
    </location>
</feature>
<evidence type="ECO:0000256" key="6">
    <source>
        <dbReference type="ARBA" id="ARBA00022679"/>
    </source>
</evidence>
<organism evidence="15 16">
    <name type="scientific">candidate division WOR-3 bacterium 4484_100</name>
    <dbReference type="NCBI Taxonomy" id="1936077"/>
    <lineage>
        <taxon>Bacteria</taxon>
        <taxon>Bacteria division WOR-3</taxon>
    </lineage>
</organism>